<name>A0ABV8ARD9_9BACT</name>
<keyword evidence="1" id="KW-0732">Signal</keyword>
<dbReference type="RefSeq" id="WP_377903546.1">
    <property type="nucleotide sequence ID" value="NZ_JBHRZS010000006.1"/>
</dbReference>
<accession>A0ABV8ARD9</accession>
<feature type="signal peptide" evidence="1">
    <location>
        <begin position="1"/>
        <end position="25"/>
    </location>
</feature>
<reference evidence="4" key="1">
    <citation type="journal article" date="2019" name="Int. J. Syst. Evol. Microbiol.">
        <title>The Global Catalogue of Microorganisms (GCM) 10K type strain sequencing project: providing services to taxonomists for standard genome sequencing and annotation.</title>
        <authorList>
            <consortium name="The Broad Institute Genomics Platform"/>
            <consortium name="The Broad Institute Genome Sequencing Center for Infectious Disease"/>
            <person name="Wu L."/>
            <person name="Ma J."/>
        </authorList>
    </citation>
    <scope>NUCLEOTIDE SEQUENCE [LARGE SCALE GENOMIC DNA]</scope>
    <source>
        <strain evidence="4">CCUG 60523</strain>
    </source>
</reference>
<gene>
    <name evidence="3" type="ORF">ACFOSV_03735</name>
</gene>
<feature type="domain" description="DUF5723" evidence="2">
    <location>
        <begin position="46"/>
        <end position="414"/>
    </location>
</feature>
<comment type="caution">
    <text evidence="3">The sequence shown here is derived from an EMBL/GenBank/DDBJ whole genome shotgun (WGS) entry which is preliminary data.</text>
</comment>
<evidence type="ECO:0000313" key="4">
    <source>
        <dbReference type="Proteomes" id="UP001595805"/>
    </source>
</evidence>
<feature type="chain" id="PRO_5046988733" evidence="1">
    <location>
        <begin position="26"/>
        <end position="449"/>
    </location>
</feature>
<dbReference type="EMBL" id="JBHRZS010000006">
    <property type="protein sequence ID" value="MFC3879269.1"/>
    <property type="molecule type" value="Genomic_DNA"/>
</dbReference>
<dbReference type="Pfam" id="PF18990">
    <property type="entry name" value="DUF5723"/>
    <property type="match status" value="1"/>
</dbReference>
<evidence type="ECO:0000259" key="2">
    <source>
        <dbReference type="Pfam" id="PF18990"/>
    </source>
</evidence>
<organism evidence="3 4">
    <name type="scientific">Algoriphagus namhaensis</name>
    <dbReference type="NCBI Taxonomy" id="915353"/>
    <lineage>
        <taxon>Bacteria</taxon>
        <taxon>Pseudomonadati</taxon>
        <taxon>Bacteroidota</taxon>
        <taxon>Cytophagia</taxon>
        <taxon>Cytophagales</taxon>
        <taxon>Cyclobacteriaceae</taxon>
        <taxon>Algoriphagus</taxon>
    </lineage>
</organism>
<proteinExistence type="predicted"/>
<evidence type="ECO:0000256" key="1">
    <source>
        <dbReference type="SAM" id="SignalP"/>
    </source>
</evidence>
<dbReference type="InterPro" id="IPR043781">
    <property type="entry name" value="DUF5723"/>
</dbReference>
<dbReference type="Proteomes" id="UP001595805">
    <property type="component" value="Unassembled WGS sequence"/>
</dbReference>
<protein>
    <submittedName>
        <fullName evidence="3">DUF5723 family protein</fullName>
    </submittedName>
</protein>
<keyword evidence="4" id="KW-1185">Reference proteome</keyword>
<evidence type="ECO:0000313" key="3">
    <source>
        <dbReference type="EMBL" id="MFC3879269.1"/>
    </source>
</evidence>
<sequence>MKLFKNYLSLMITITLFGLAQTSSAQTLVGAQIDNRAGIRGLTLNPANVINPRLKSEINLFTTSAYFGNDYIGVNISDISKITTLDELSATSDINAKPDNNFVGNLDILGPSFQMNLSPKHSIAISTRFRTFFNLNNIGGEFIEAIVDEEENTSQFEVLMQDLNGITHLWGEIGGTYGRVFLNNESIELKGAATLKYLFGAGGVTTSSATLGAIYREASNNLTTLGQLDYGYTDGVDNGEIDFGTFNSGFGMDLGVILEIKDKRERAYGDGYVFRGGVSVLDIGGISYKGFSETSYDMNARISLDEFDGRSIEEVLEENYDGATNVRDQNLAMPTSLQIFGDFAVTNKFYLSAHASINLRDHQEIPVSQITNNISITPRFESGWLAVYSPLSYRQYEEGLSWGLGVRLGPVIIGSGSILTNILSKNSRSTDAYFGLQIPIYNKGQRVKN</sequence>